<gene>
    <name evidence="2" type="ordered locus">Mbur_0693</name>
</gene>
<dbReference type="HOGENOM" id="CLU_144657_0_0_2"/>
<reference evidence="3" key="1">
    <citation type="journal article" date="2009" name="ISME J.">
        <title>The genome sequence of the psychrophilic archaeon, Methanococcoides burtonii: the role of genome evolution in cold adaptation.</title>
        <authorList>
            <person name="Allen M.A."/>
            <person name="Lauro F.M."/>
            <person name="Williams T.J."/>
            <person name="Burg D."/>
            <person name="Siddiqui K.S."/>
            <person name="De Francisci D."/>
            <person name="Chong K.W."/>
            <person name="Pilak O."/>
            <person name="Chew H.H."/>
            <person name="De Maere M.Z."/>
            <person name="Ting L."/>
            <person name="Katrib M."/>
            <person name="Ng C."/>
            <person name="Sowers K.R."/>
            <person name="Galperin M.Y."/>
            <person name="Anderson I.J."/>
            <person name="Ivanova N."/>
            <person name="Dalin E."/>
            <person name="Martinez M."/>
            <person name="Lapidus A."/>
            <person name="Hauser L."/>
            <person name="Land M."/>
            <person name="Thomas T."/>
            <person name="Cavicchioli R."/>
        </authorList>
    </citation>
    <scope>NUCLEOTIDE SEQUENCE [LARGE SCALE GENOMIC DNA]</scope>
    <source>
        <strain evidence="3">DSM 6242 / NBRC 107633 / OCM 468 / ACE-M</strain>
    </source>
</reference>
<keyword evidence="3" id="KW-1185">Reference proteome</keyword>
<dbReference type="Pfam" id="PF13026">
    <property type="entry name" value="DUF3887"/>
    <property type="match status" value="1"/>
</dbReference>
<name>Q12Y18_METBU</name>
<dbReference type="AlphaFoldDB" id="Q12Y18"/>
<evidence type="ECO:0000259" key="1">
    <source>
        <dbReference type="Pfam" id="PF13026"/>
    </source>
</evidence>
<sequence>MKVRTALLMSLVVLVVIICSGCASIKLEGSSVEDDGLTEYAEPIAENTLQGLNENNYTKFSANFNPTMKKAITEDLFLELTAIVHEEVGNYTSKELAEITVTDRHSAVVYNVAFEKEPEGAIFRLIFIEDQDGERELRGMWIDSPKMRKRLALER</sequence>
<proteinExistence type="predicted"/>
<dbReference type="Proteomes" id="UP000001979">
    <property type="component" value="Chromosome"/>
</dbReference>
<accession>Q12Y18</accession>
<dbReference type="Gene3D" id="3.10.450.590">
    <property type="match status" value="1"/>
</dbReference>
<protein>
    <recommendedName>
        <fullName evidence="1">DUF3887 domain-containing protein</fullName>
    </recommendedName>
</protein>
<evidence type="ECO:0000313" key="3">
    <source>
        <dbReference type="Proteomes" id="UP000001979"/>
    </source>
</evidence>
<feature type="domain" description="DUF3887" evidence="1">
    <location>
        <begin position="45"/>
        <end position="130"/>
    </location>
</feature>
<organism evidence="2 3">
    <name type="scientific">Methanococcoides burtonii (strain DSM 6242 / NBRC 107633 / OCM 468 / ACE-M)</name>
    <dbReference type="NCBI Taxonomy" id="259564"/>
    <lineage>
        <taxon>Archaea</taxon>
        <taxon>Methanobacteriati</taxon>
        <taxon>Methanobacteriota</taxon>
        <taxon>Stenosarchaea group</taxon>
        <taxon>Methanomicrobia</taxon>
        <taxon>Methanosarcinales</taxon>
        <taxon>Methanosarcinaceae</taxon>
        <taxon>Methanococcoides</taxon>
    </lineage>
</organism>
<dbReference type="InterPro" id="IPR024981">
    <property type="entry name" value="DUF3887"/>
</dbReference>
<dbReference type="STRING" id="259564.Mbur_0693"/>
<dbReference type="GeneID" id="3998153"/>
<dbReference type="KEGG" id="mbu:Mbur_0693"/>
<dbReference type="RefSeq" id="WP_011498816.1">
    <property type="nucleotide sequence ID" value="NC_007955.1"/>
</dbReference>
<evidence type="ECO:0000313" key="2">
    <source>
        <dbReference type="EMBL" id="ABE51658.1"/>
    </source>
</evidence>
<dbReference type="EMBL" id="CP000300">
    <property type="protein sequence ID" value="ABE51658.1"/>
    <property type="molecule type" value="Genomic_DNA"/>
</dbReference>